<keyword evidence="2" id="KW-0547">Nucleotide-binding</keyword>
<feature type="domain" description="CobQ/CobB/MinD/ParA nucleotide binding" evidence="1">
    <location>
        <begin position="19"/>
        <end position="179"/>
    </location>
</feature>
<dbReference type="InterPro" id="IPR002586">
    <property type="entry name" value="CobQ/CobB/MinD/ParA_Nub-bd_dom"/>
</dbReference>
<dbReference type="EMBL" id="JAHBCL010000007">
    <property type="protein sequence ID" value="MBS7526022.1"/>
    <property type="molecule type" value="Genomic_DNA"/>
</dbReference>
<comment type="caution">
    <text evidence="2">The sequence shown here is derived from an EMBL/GenBank/DDBJ whole genome shotgun (WGS) entry which is preliminary data.</text>
</comment>
<organism evidence="2 3">
    <name type="scientific">Fusibacter paucivorans</name>
    <dbReference type="NCBI Taxonomy" id="76009"/>
    <lineage>
        <taxon>Bacteria</taxon>
        <taxon>Bacillati</taxon>
        <taxon>Bacillota</taxon>
        <taxon>Clostridia</taxon>
        <taxon>Eubacteriales</taxon>
        <taxon>Eubacteriales Family XII. Incertae Sedis</taxon>
        <taxon>Fusibacter</taxon>
    </lineage>
</organism>
<proteinExistence type="predicted"/>
<evidence type="ECO:0000313" key="2">
    <source>
        <dbReference type="EMBL" id="MBS7526022.1"/>
    </source>
</evidence>
<accession>A0ABS5PPS7</accession>
<sequence>MGSNISNDKRIRIIIGHYGSGKTEFAVNYALALSKRGKHVSLCDLDIVNPYFRSREKAEMLESAGITVISGARGHQANLDIPMISAAILGPLQQPEEQVILDVGGDSVGARVLARYHPNLKEGDYDMFCVINANREQTQDVQGVLSHIKAIEATAGLKVTGLINNTHMLRETTTEDVMRGQLLSEEVSRLLEIPVKYISTLSSVAAELEGSMAGEIFPIRMVMREDWM</sequence>
<protein>
    <submittedName>
        <fullName evidence="2">ATP-binding protein</fullName>
    </submittedName>
</protein>
<dbReference type="InterPro" id="IPR027417">
    <property type="entry name" value="P-loop_NTPase"/>
</dbReference>
<name>A0ABS5PPS7_9FIRM</name>
<evidence type="ECO:0000259" key="1">
    <source>
        <dbReference type="Pfam" id="PF01656"/>
    </source>
</evidence>
<gene>
    <name evidence="2" type="ORF">KHM83_04990</name>
</gene>
<dbReference type="GO" id="GO:0005524">
    <property type="term" value="F:ATP binding"/>
    <property type="evidence" value="ECO:0007669"/>
    <property type="project" value="UniProtKB-KW"/>
</dbReference>
<dbReference type="Pfam" id="PF01656">
    <property type="entry name" value="CbiA"/>
    <property type="match status" value="1"/>
</dbReference>
<evidence type="ECO:0000313" key="3">
    <source>
        <dbReference type="Proteomes" id="UP000746471"/>
    </source>
</evidence>
<reference evidence="2 3" key="1">
    <citation type="submission" date="2021-05" db="EMBL/GenBank/DDBJ databases">
        <title>Fusibacter ferrireducens sp. nov., an anaerobic, sulfur- and Fe-reducing bacterium isolated from the mangrove sediment.</title>
        <authorList>
            <person name="Qiu D."/>
        </authorList>
    </citation>
    <scope>NUCLEOTIDE SEQUENCE [LARGE SCALE GENOMIC DNA]</scope>
    <source>
        <strain evidence="2 3">DSM 12116</strain>
    </source>
</reference>
<dbReference type="Proteomes" id="UP000746471">
    <property type="component" value="Unassembled WGS sequence"/>
</dbReference>
<keyword evidence="3" id="KW-1185">Reference proteome</keyword>
<dbReference type="SUPFAM" id="SSF52540">
    <property type="entry name" value="P-loop containing nucleoside triphosphate hydrolases"/>
    <property type="match status" value="1"/>
</dbReference>
<keyword evidence="2" id="KW-0067">ATP-binding</keyword>
<dbReference type="RefSeq" id="WP_213235809.1">
    <property type="nucleotide sequence ID" value="NZ_JAHBCL010000007.1"/>
</dbReference>
<dbReference type="Gene3D" id="3.40.50.300">
    <property type="entry name" value="P-loop containing nucleotide triphosphate hydrolases"/>
    <property type="match status" value="1"/>
</dbReference>